<evidence type="ECO:0000259" key="6">
    <source>
        <dbReference type="Pfam" id="PF02826"/>
    </source>
</evidence>
<keyword evidence="3" id="KW-0520">NAD</keyword>
<dbReference type="InterPro" id="IPR006139">
    <property type="entry name" value="D-isomer_2_OHA_DH_cat_dom"/>
</dbReference>
<dbReference type="EMBL" id="MAAF01000056">
    <property type="protein sequence ID" value="OUR80928.1"/>
    <property type="molecule type" value="Genomic_DNA"/>
</dbReference>
<evidence type="ECO:0000256" key="3">
    <source>
        <dbReference type="ARBA" id="ARBA00023027"/>
    </source>
</evidence>
<evidence type="ECO:0000256" key="1">
    <source>
        <dbReference type="ARBA" id="ARBA00005854"/>
    </source>
</evidence>
<comment type="similarity">
    <text evidence="1 4">Belongs to the D-isomer specific 2-hydroxyacid dehydrogenase family.</text>
</comment>
<sequence length="317" mass="34865">MRAVFLDKQTFSSAIDFSAIEQQVTQLVCYANTSPTEVIARCLDADIIITNKVQLTAEILSALPNVNLICISATGYNNVDIEAASHLNIAVTNVSGYAGQSVAQYVFAQLLEYYQQTSHHNRNTEQGLWSTNDTFCYHGNSISELAGKTLGIIGYGSLGKAVADIAQAFNMKVLISERPQASTIREERVSFEQVIEQADIISLHCPQTPETQNFINDNVLSRMKNTAVLVNTARGALIDESALLNALKTKEIAYAILDVLTQEPPSADHILLNNKLSNLKITAHIAWASREAQQRLIELLSQNILAFAQGERLNRLD</sequence>
<keyword evidence="2 4" id="KW-0560">Oxidoreductase</keyword>
<proteinExistence type="inferred from homology"/>
<dbReference type="Gene3D" id="3.40.50.720">
    <property type="entry name" value="NAD(P)-binding Rossmann-like Domain"/>
    <property type="match status" value="2"/>
</dbReference>
<dbReference type="AlphaFoldDB" id="A0A1Y5EDZ1"/>
<dbReference type="PANTHER" id="PTHR43761:SF1">
    <property type="entry name" value="D-ISOMER SPECIFIC 2-HYDROXYACID DEHYDROGENASE CATALYTIC DOMAIN-CONTAINING PROTEIN-RELATED"/>
    <property type="match status" value="1"/>
</dbReference>
<evidence type="ECO:0000259" key="5">
    <source>
        <dbReference type="Pfam" id="PF00389"/>
    </source>
</evidence>
<organism evidence="7 8">
    <name type="scientific">Colwellia psychrerythraea</name>
    <name type="common">Vibrio psychroerythus</name>
    <dbReference type="NCBI Taxonomy" id="28229"/>
    <lineage>
        <taxon>Bacteria</taxon>
        <taxon>Pseudomonadati</taxon>
        <taxon>Pseudomonadota</taxon>
        <taxon>Gammaproteobacteria</taxon>
        <taxon>Alteromonadales</taxon>
        <taxon>Colwelliaceae</taxon>
        <taxon>Colwellia</taxon>
    </lineage>
</organism>
<evidence type="ECO:0000256" key="4">
    <source>
        <dbReference type="RuleBase" id="RU003719"/>
    </source>
</evidence>
<protein>
    <submittedName>
        <fullName evidence="7">Hydroxyacid dehydrogenase</fullName>
    </submittedName>
</protein>
<comment type="caution">
    <text evidence="7">The sequence shown here is derived from an EMBL/GenBank/DDBJ whole genome shotgun (WGS) entry which is preliminary data.</text>
</comment>
<reference evidence="8" key="1">
    <citation type="journal article" date="2017" name="Proc. Natl. Acad. Sci. U.S.A.">
        <title>Simulation of Deepwater Horizon oil plume reveals substrate specialization within a complex community of hydrocarbon degraders.</title>
        <authorList>
            <person name="Hu P."/>
            <person name="Dubinsky E.A."/>
            <person name="Probst A.J."/>
            <person name="Wang J."/>
            <person name="Sieber C.M.K."/>
            <person name="Tom L.M."/>
            <person name="Gardinali P."/>
            <person name="Banfield J.F."/>
            <person name="Atlas R.M."/>
            <person name="Andersen G.L."/>
        </authorList>
    </citation>
    <scope>NUCLEOTIDE SEQUENCE [LARGE SCALE GENOMIC DNA]</scope>
</reference>
<dbReference type="PROSITE" id="PS00671">
    <property type="entry name" value="D_2_HYDROXYACID_DH_3"/>
    <property type="match status" value="1"/>
</dbReference>
<dbReference type="Proteomes" id="UP000243053">
    <property type="component" value="Unassembled WGS sequence"/>
</dbReference>
<evidence type="ECO:0000313" key="8">
    <source>
        <dbReference type="Proteomes" id="UP000243053"/>
    </source>
</evidence>
<feature type="domain" description="D-isomer specific 2-hydroxyacid dehydrogenase NAD-binding" evidence="6">
    <location>
        <begin position="108"/>
        <end position="286"/>
    </location>
</feature>
<accession>A0A1Y5EDZ1</accession>
<dbReference type="PANTHER" id="PTHR43761">
    <property type="entry name" value="D-ISOMER SPECIFIC 2-HYDROXYACID DEHYDROGENASE FAMILY PROTEIN (AFU_ORTHOLOGUE AFUA_1G13630)"/>
    <property type="match status" value="1"/>
</dbReference>
<dbReference type="Pfam" id="PF00389">
    <property type="entry name" value="2-Hacid_dh"/>
    <property type="match status" value="1"/>
</dbReference>
<dbReference type="CDD" id="cd12162">
    <property type="entry name" value="2-Hacid_dh_4"/>
    <property type="match status" value="1"/>
</dbReference>
<gene>
    <name evidence="7" type="ORF">A9Q75_09710</name>
</gene>
<dbReference type="GO" id="GO:0051287">
    <property type="term" value="F:NAD binding"/>
    <property type="evidence" value="ECO:0007669"/>
    <property type="project" value="InterPro"/>
</dbReference>
<dbReference type="InterPro" id="IPR050418">
    <property type="entry name" value="D-iso_2-hydroxyacid_DH_PdxB"/>
</dbReference>
<dbReference type="GO" id="GO:0016616">
    <property type="term" value="F:oxidoreductase activity, acting on the CH-OH group of donors, NAD or NADP as acceptor"/>
    <property type="evidence" value="ECO:0007669"/>
    <property type="project" value="InterPro"/>
</dbReference>
<evidence type="ECO:0000313" key="7">
    <source>
        <dbReference type="EMBL" id="OUR80928.1"/>
    </source>
</evidence>
<feature type="domain" description="D-isomer specific 2-hydroxyacid dehydrogenase catalytic" evidence="5">
    <location>
        <begin position="20"/>
        <end position="314"/>
    </location>
</feature>
<dbReference type="InterPro" id="IPR029753">
    <property type="entry name" value="D-isomer_DH_CS"/>
</dbReference>
<dbReference type="SUPFAM" id="SSF51735">
    <property type="entry name" value="NAD(P)-binding Rossmann-fold domains"/>
    <property type="match status" value="1"/>
</dbReference>
<dbReference type="InterPro" id="IPR006140">
    <property type="entry name" value="D-isomer_DH_NAD-bd"/>
</dbReference>
<dbReference type="PROSITE" id="PS00670">
    <property type="entry name" value="D_2_HYDROXYACID_DH_2"/>
    <property type="match status" value="1"/>
</dbReference>
<dbReference type="InterPro" id="IPR036291">
    <property type="entry name" value="NAD(P)-bd_dom_sf"/>
</dbReference>
<name>A0A1Y5EDZ1_COLPS</name>
<dbReference type="SUPFAM" id="SSF52283">
    <property type="entry name" value="Formate/glycerate dehydrogenase catalytic domain-like"/>
    <property type="match status" value="1"/>
</dbReference>
<dbReference type="Pfam" id="PF02826">
    <property type="entry name" value="2-Hacid_dh_C"/>
    <property type="match status" value="1"/>
</dbReference>
<evidence type="ECO:0000256" key="2">
    <source>
        <dbReference type="ARBA" id="ARBA00023002"/>
    </source>
</evidence>